<name>A0AAW5N2C9_9ESCH</name>
<proteinExistence type="predicted"/>
<dbReference type="Proteomes" id="UP001206878">
    <property type="component" value="Unassembled WGS sequence"/>
</dbReference>
<gene>
    <name evidence="1" type="ORF">NVV43_22645</name>
</gene>
<sequence length="205" mass="24793">MKDFLKKLHEDYNGKYSELIEQMDREKTACRWGYGVMPAFSVDPYASELLGYKPGRMLKKISTPGINKQCYYMDEQGRIIERITYASHRKKDNEWVVYRDFYIYHENDILCLLYGSTSENSKYTRLNKIIFMNIEGEFVKNKYTFMYDGEYSEMDYIYKNDKIIKIYQRVWSAFYFERNYLIESNDPLVINEYVEKGENIRIYPT</sequence>
<organism evidence="1 2">
    <name type="scientific">Escherichia marmotae</name>
    <dbReference type="NCBI Taxonomy" id="1499973"/>
    <lineage>
        <taxon>Bacteria</taxon>
        <taxon>Pseudomonadati</taxon>
        <taxon>Pseudomonadota</taxon>
        <taxon>Gammaproteobacteria</taxon>
        <taxon>Enterobacterales</taxon>
        <taxon>Enterobacteriaceae</taxon>
        <taxon>Escherichia</taxon>
    </lineage>
</organism>
<comment type="caution">
    <text evidence="1">The sequence shown here is derived from an EMBL/GenBank/DDBJ whole genome shotgun (WGS) entry which is preliminary data.</text>
</comment>
<protein>
    <submittedName>
        <fullName evidence="1">Uncharacterized protein</fullName>
    </submittedName>
</protein>
<reference evidence="1" key="1">
    <citation type="submission" date="2022-07" db="EMBL/GenBank/DDBJ databases">
        <title>Diversity of ethanolamine utilization by human commensal Escherichia coli.</title>
        <authorList>
            <person name="Jubelin G."/>
        </authorList>
    </citation>
    <scope>NUCLEOTIDE SEQUENCE</scope>
    <source>
        <strain evidence="1">S1</strain>
    </source>
</reference>
<dbReference type="EMBL" id="JANPXH010000051">
    <property type="protein sequence ID" value="MCR6678367.1"/>
    <property type="molecule type" value="Genomic_DNA"/>
</dbReference>
<evidence type="ECO:0000313" key="1">
    <source>
        <dbReference type="EMBL" id="MCR6678367.1"/>
    </source>
</evidence>
<accession>A0AAW5N2C9</accession>
<dbReference type="AlphaFoldDB" id="A0AAW5N2C9"/>
<evidence type="ECO:0000313" key="2">
    <source>
        <dbReference type="Proteomes" id="UP001206878"/>
    </source>
</evidence>